<evidence type="ECO:0000313" key="3">
    <source>
        <dbReference type="EMBL" id="KAK9916579.1"/>
    </source>
</evidence>
<evidence type="ECO:0000313" key="4">
    <source>
        <dbReference type="Proteomes" id="UP001491310"/>
    </source>
</evidence>
<dbReference type="EMBL" id="JALJOT010000003">
    <property type="protein sequence ID" value="KAK9916579.1"/>
    <property type="molecule type" value="Genomic_DNA"/>
</dbReference>
<gene>
    <name evidence="3" type="ORF">WJX75_004439</name>
</gene>
<protein>
    <recommendedName>
        <fullName evidence="2">GmrSD restriction endonucleases N-terminal domain-containing protein</fullName>
    </recommendedName>
</protein>
<reference evidence="3 4" key="1">
    <citation type="journal article" date="2024" name="Nat. Commun.">
        <title>Phylogenomics reveals the evolutionary origins of lichenization in chlorophyte algae.</title>
        <authorList>
            <person name="Puginier C."/>
            <person name="Libourel C."/>
            <person name="Otte J."/>
            <person name="Skaloud P."/>
            <person name="Haon M."/>
            <person name="Grisel S."/>
            <person name="Petersen M."/>
            <person name="Berrin J.G."/>
            <person name="Delaux P.M."/>
            <person name="Dal Grande F."/>
            <person name="Keller J."/>
        </authorList>
    </citation>
    <scope>NUCLEOTIDE SEQUENCE [LARGE SCALE GENOMIC DNA]</scope>
    <source>
        <strain evidence="3 4">SAG 216-7</strain>
    </source>
</reference>
<comment type="caution">
    <text evidence="3">The sequence shown here is derived from an EMBL/GenBank/DDBJ whole genome shotgun (WGS) entry which is preliminary data.</text>
</comment>
<proteinExistence type="predicted"/>
<feature type="region of interest" description="Disordered" evidence="1">
    <location>
        <begin position="27"/>
        <end position="76"/>
    </location>
</feature>
<dbReference type="Proteomes" id="UP001491310">
    <property type="component" value="Unassembled WGS sequence"/>
</dbReference>
<evidence type="ECO:0000256" key="1">
    <source>
        <dbReference type="SAM" id="MobiDB-lite"/>
    </source>
</evidence>
<dbReference type="InterPro" id="IPR004919">
    <property type="entry name" value="GmrSD_N"/>
</dbReference>
<dbReference type="PANTHER" id="PTHR39639">
    <property type="entry name" value="CHROMOSOME 16, WHOLE GENOME SHOTGUN SEQUENCE"/>
    <property type="match status" value="1"/>
</dbReference>
<accession>A0ABR2YYZ6</accession>
<dbReference type="PANTHER" id="PTHR39639:SF1">
    <property type="entry name" value="DUF262 DOMAIN-CONTAINING PROTEIN"/>
    <property type="match status" value="1"/>
</dbReference>
<feature type="domain" description="GmrSD restriction endonucleases N-terminal" evidence="2">
    <location>
        <begin position="102"/>
        <end position="241"/>
    </location>
</feature>
<keyword evidence="4" id="KW-1185">Reference proteome</keyword>
<name>A0ABR2YYZ6_9CHLO</name>
<sequence length="386" mass="44189">MTLLRSLGSRLRVTPDETVLRVPKFARELNPDALQEEQDSYPSQEPESEQDEQDDFPRGVGARLHEESPGTSYDLPHLRANVVQQRYPVSALHALKQRGLLNLEPEYQRGFVWDKASSSRLVETILLGLPVPEIWVHEQADGRLDIVDGKQRITSLLSYLDGIFPRNQQKFILEGLETLSQLNGQANEDLSEREQQSLQSYPLSLRILAQDSGPKAVFEIYKRINSGGENLNDQQARKAAFWSPYMRLLNELADDPILMKVRGSSERDDEQETDRELILRFFAMYGHMGEYRMPLSNFLNDEADRGISLSTEQLQQRRVLFERAISNVYAIWGNGSFQKDDSSSKLEPSLWDTLMCTFSRYKPEQLNGKGEALREDLRKVATPAQK</sequence>
<organism evidence="3 4">
    <name type="scientific">Coccomyxa subellipsoidea</name>
    <dbReference type="NCBI Taxonomy" id="248742"/>
    <lineage>
        <taxon>Eukaryota</taxon>
        <taxon>Viridiplantae</taxon>
        <taxon>Chlorophyta</taxon>
        <taxon>core chlorophytes</taxon>
        <taxon>Trebouxiophyceae</taxon>
        <taxon>Trebouxiophyceae incertae sedis</taxon>
        <taxon>Coccomyxaceae</taxon>
        <taxon>Coccomyxa</taxon>
    </lineage>
</organism>
<evidence type="ECO:0000259" key="2">
    <source>
        <dbReference type="Pfam" id="PF03235"/>
    </source>
</evidence>
<dbReference type="Pfam" id="PF03235">
    <property type="entry name" value="GmrSD_N"/>
    <property type="match status" value="1"/>
</dbReference>